<dbReference type="InterPro" id="IPR007016">
    <property type="entry name" value="O-antigen_ligase-rel_domated"/>
</dbReference>
<keyword evidence="2 5" id="KW-0812">Transmembrane</keyword>
<proteinExistence type="predicted"/>
<sequence>MINKLKGYVKEPFYALLFMLLVVYVGAPPFLREYTGVFRKLALVWACILLAVYFCKNYRNYLNKYSGLLFLLCVSYGITILVNYHNKLSSNIFSYAYFLVTLLLFFNVFQHRDKITSKKYISIFMKLNVFATFVFAVIALVMFCFNIVGFYETDTGIQHYGLYENRLWGLFNPNIGGMNALIAIAFSLFLYKENKKKFYVVSIVIEYIYLILTQSRSALLSFFAFIIIFIVFVLIGKEKFFVKGKKPFLLNIGKLVCIVAILLVSVPIVKNVVVIIPNTYIALNSSDSQKQKEEDVRVKLARIENFEEDNADNLSNGRIGIWKAGVKVWKTSPIFGVGLHNVYEDVKGYLDKGTAQAVRNGSMHNVYITTLVSSGVMGAAVFLVFLVIVVWSFIKYLFTGQNTEKKILMGLIFALMLGDCLESRIIFSTSNICFIFWTICGYLIFYEGEEHVSV</sequence>
<keyword evidence="3 5" id="KW-1133">Transmembrane helix</keyword>
<evidence type="ECO:0000256" key="4">
    <source>
        <dbReference type="ARBA" id="ARBA00023136"/>
    </source>
</evidence>
<feature type="transmembrane region" description="Helical" evidence="5">
    <location>
        <begin position="92"/>
        <end position="109"/>
    </location>
</feature>
<keyword evidence="7" id="KW-0436">Ligase</keyword>
<feature type="domain" description="O-antigen ligase-related" evidence="6">
    <location>
        <begin position="207"/>
        <end position="383"/>
    </location>
</feature>
<gene>
    <name evidence="7" type="ORF">SAMN02745158_03280</name>
</gene>
<feature type="transmembrane region" description="Helical" evidence="5">
    <location>
        <begin position="219"/>
        <end position="236"/>
    </location>
</feature>
<evidence type="ECO:0000313" key="7">
    <source>
        <dbReference type="EMBL" id="SHF31967.1"/>
    </source>
</evidence>
<dbReference type="AlphaFoldDB" id="A0A1M5APD7"/>
<feature type="transmembrane region" description="Helical" evidence="5">
    <location>
        <begin position="171"/>
        <end position="191"/>
    </location>
</feature>
<dbReference type="InterPro" id="IPR051533">
    <property type="entry name" value="WaaL-like"/>
</dbReference>
<dbReference type="STRING" id="1122155.SAMN02745158_03280"/>
<dbReference type="Proteomes" id="UP000184245">
    <property type="component" value="Unassembled WGS sequence"/>
</dbReference>
<feature type="transmembrane region" description="Helical" evidence="5">
    <location>
        <begin position="198"/>
        <end position="213"/>
    </location>
</feature>
<protein>
    <submittedName>
        <fullName evidence="7">O-antigen ligase</fullName>
    </submittedName>
</protein>
<feature type="transmembrane region" description="Helical" evidence="5">
    <location>
        <begin position="37"/>
        <end position="55"/>
    </location>
</feature>
<dbReference type="Pfam" id="PF04932">
    <property type="entry name" value="Wzy_C"/>
    <property type="match status" value="1"/>
</dbReference>
<evidence type="ECO:0000313" key="8">
    <source>
        <dbReference type="Proteomes" id="UP000184245"/>
    </source>
</evidence>
<dbReference type="RefSeq" id="WP_072853684.1">
    <property type="nucleotide sequence ID" value="NZ_FQVI01000021.1"/>
</dbReference>
<keyword evidence="8" id="KW-1185">Reference proteome</keyword>
<organism evidence="7 8">
    <name type="scientific">Lactonifactor longoviformis DSM 17459</name>
    <dbReference type="NCBI Taxonomy" id="1122155"/>
    <lineage>
        <taxon>Bacteria</taxon>
        <taxon>Bacillati</taxon>
        <taxon>Bacillota</taxon>
        <taxon>Clostridia</taxon>
        <taxon>Eubacteriales</taxon>
        <taxon>Clostridiaceae</taxon>
        <taxon>Lactonifactor</taxon>
    </lineage>
</organism>
<dbReference type="PANTHER" id="PTHR37422:SF13">
    <property type="entry name" value="LIPOPOLYSACCHARIDE BIOSYNTHESIS PROTEIN PA4999-RELATED"/>
    <property type="match status" value="1"/>
</dbReference>
<feature type="transmembrane region" description="Helical" evidence="5">
    <location>
        <begin position="425"/>
        <end position="445"/>
    </location>
</feature>
<dbReference type="GO" id="GO:0016020">
    <property type="term" value="C:membrane"/>
    <property type="evidence" value="ECO:0007669"/>
    <property type="project" value="UniProtKB-SubCell"/>
</dbReference>
<accession>A0A1M5APD7</accession>
<evidence type="ECO:0000256" key="3">
    <source>
        <dbReference type="ARBA" id="ARBA00022989"/>
    </source>
</evidence>
<evidence type="ECO:0000256" key="1">
    <source>
        <dbReference type="ARBA" id="ARBA00004141"/>
    </source>
</evidence>
<dbReference type="OrthoDB" id="1951079at2"/>
<evidence type="ECO:0000256" key="5">
    <source>
        <dbReference type="SAM" id="Phobius"/>
    </source>
</evidence>
<evidence type="ECO:0000259" key="6">
    <source>
        <dbReference type="Pfam" id="PF04932"/>
    </source>
</evidence>
<feature type="transmembrane region" description="Helical" evidence="5">
    <location>
        <begin position="67"/>
        <end position="86"/>
    </location>
</feature>
<comment type="subcellular location">
    <subcellularLocation>
        <location evidence="1">Membrane</location>
        <topology evidence="1">Multi-pass membrane protein</topology>
    </subcellularLocation>
</comment>
<name>A0A1M5APD7_9CLOT</name>
<dbReference type="GO" id="GO:0016874">
    <property type="term" value="F:ligase activity"/>
    <property type="evidence" value="ECO:0007669"/>
    <property type="project" value="UniProtKB-KW"/>
</dbReference>
<keyword evidence="4 5" id="KW-0472">Membrane</keyword>
<reference evidence="7 8" key="1">
    <citation type="submission" date="2016-11" db="EMBL/GenBank/DDBJ databases">
        <authorList>
            <person name="Jaros S."/>
            <person name="Januszkiewicz K."/>
            <person name="Wedrychowicz H."/>
        </authorList>
    </citation>
    <scope>NUCLEOTIDE SEQUENCE [LARGE SCALE GENOMIC DNA]</scope>
    <source>
        <strain evidence="7 8">DSM 17459</strain>
    </source>
</reference>
<feature type="transmembrane region" description="Helical" evidence="5">
    <location>
        <begin position="129"/>
        <end position="151"/>
    </location>
</feature>
<dbReference type="EMBL" id="FQVI01000021">
    <property type="protein sequence ID" value="SHF31967.1"/>
    <property type="molecule type" value="Genomic_DNA"/>
</dbReference>
<evidence type="ECO:0000256" key="2">
    <source>
        <dbReference type="ARBA" id="ARBA00022692"/>
    </source>
</evidence>
<feature type="transmembrane region" description="Helical" evidence="5">
    <location>
        <begin position="12"/>
        <end position="31"/>
    </location>
</feature>
<dbReference type="PANTHER" id="PTHR37422">
    <property type="entry name" value="TEICHURONIC ACID BIOSYNTHESIS PROTEIN TUAE"/>
    <property type="match status" value="1"/>
</dbReference>
<feature type="transmembrane region" description="Helical" evidence="5">
    <location>
        <begin position="376"/>
        <end position="398"/>
    </location>
</feature>
<feature type="transmembrane region" description="Helical" evidence="5">
    <location>
        <begin position="248"/>
        <end position="269"/>
    </location>
</feature>